<dbReference type="AlphaFoldDB" id="A0A0F9R7M0"/>
<organism evidence="1">
    <name type="scientific">marine sediment metagenome</name>
    <dbReference type="NCBI Taxonomy" id="412755"/>
    <lineage>
        <taxon>unclassified sequences</taxon>
        <taxon>metagenomes</taxon>
        <taxon>ecological metagenomes</taxon>
    </lineage>
</organism>
<proteinExistence type="predicted"/>
<sequence length="49" mass="5365">MITLELLADMVDDCHNEKEDKGYGAEVCVECPLGSVCSEVANVYKCVQL</sequence>
<dbReference type="EMBL" id="LAZR01001013">
    <property type="protein sequence ID" value="KKN52560.1"/>
    <property type="molecule type" value="Genomic_DNA"/>
</dbReference>
<accession>A0A0F9R7M0</accession>
<protein>
    <submittedName>
        <fullName evidence="1">Uncharacterized protein</fullName>
    </submittedName>
</protein>
<evidence type="ECO:0000313" key="1">
    <source>
        <dbReference type="EMBL" id="KKN52560.1"/>
    </source>
</evidence>
<comment type="caution">
    <text evidence="1">The sequence shown here is derived from an EMBL/GenBank/DDBJ whole genome shotgun (WGS) entry which is preliminary data.</text>
</comment>
<name>A0A0F9R7M0_9ZZZZ</name>
<gene>
    <name evidence="1" type="ORF">LCGC14_0611120</name>
</gene>
<reference evidence="1" key="1">
    <citation type="journal article" date="2015" name="Nature">
        <title>Complex archaea that bridge the gap between prokaryotes and eukaryotes.</title>
        <authorList>
            <person name="Spang A."/>
            <person name="Saw J.H."/>
            <person name="Jorgensen S.L."/>
            <person name="Zaremba-Niedzwiedzka K."/>
            <person name="Martijn J."/>
            <person name="Lind A.E."/>
            <person name="van Eijk R."/>
            <person name="Schleper C."/>
            <person name="Guy L."/>
            <person name="Ettema T.J."/>
        </authorList>
    </citation>
    <scope>NUCLEOTIDE SEQUENCE</scope>
</reference>